<comment type="caution">
    <text evidence="2">The sequence shown here is derived from an EMBL/GenBank/DDBJ whole genome shotgun (WGS) entry which is preliminary data.</text>
</comment>
<dbReference type="EMBL" id="QORK01000057">
    <property type="protein sequence ID" value="TFF74597.1"/>
    <property type="molecule type" value="Genomic_DNA"/>
</dbReference>
<keyword evidence="3" id="KW-1185">Reference proteome</keyword>
<accession>A0A5F0K5M9</accession>
<evidence type="ECO:0000313" key="2">
    <source>
        <dbReference type="EMBL" id="TFF74597.1"/>
    </source>
</evidence>
<sequence length="147" mass="16090">MTFKKGKSGNPHGRPLGRRSNKRLVVDALVAAYGSEANYWRSMAERSKTDNRTAEFLAGFVIHLTKNLKELVKLQSFTLIKGEGGHYLGLPDQMINAGRDGVITPEGVTKLLGPLVGLLNSYPQAGGHFIEIADAMKAKIREIEAQK</sequence>
<organism evidence="2 4">
    <name type="scientific">Aeromonas taiwanensis</name>
    <dbReference type="NCBI Taxonomy" id="633417"/>
    <lineage>
        <taxon>Bacteria</taxon>
        <taxon>Pseudomonadati</taxon>
        <taxon>Pseudomonadota</taxon>
        <taxon>Gammaproteobacteria</taxon>
        <taxon>Aeromonadales</taxon>
        <taxon>Aeromonadaceae</taxon>
        <taxon>Aeromonas</taxon>
    </lineage>
</organism>
<evidence type="ECO:0000313" key="4">
    <source>
        <dbReference type="Proteomes" id="UP000297914"/>
    </source>
</evidence>
<name>A0A5F0K5M9_9GAMM</name>
<evidence type="ECO:0008006" key="5">
    <source>
        <dbReference type="Google" id="ProtNLM"/>
    </source>
</evidence>
<gene>
    <name evidence="1" type="ORF">DRM93_19645</name>
    <name evidence="2" type="ORF">DRM94_19645</name>
</gene>
<dbReference type="AlphaFoldDB" id="A0A5F0K5M9"/>
<evidence type="ECO:0000313" key="1">
    <source>
        <dbReference type="EMBL" id="TFF71618.1"/>
    </source>
</evidence>
<dbReference type="Proteomes" id="UP000297720">
    <property type="component" value="Unassembled WGS sequence"/>
</dbReference>
<dbReference type="EMBL" id="QORL01000057">
    <property type="protein sequence ID" value="TFF71618.1"/>
    <property type="molecule type" value="Genomic_DNA"/>
</dbReference>
<evidence type="ECO:0000313" key="3">
    <source>
        <dbReference type="Proteomes" id="UP000297720"/>
    </source>
</evidence>
<dbReference type="Proteomes" id="UP000297914">
    <property type="component" value="Unassembled WGS sequence"/>
</dbReference>
<proteinExistence type="predicted"/>
<protein>
    <recommendedName>
        <fullName evidence="5">DUF5681 domain-containing protein</fullName>
    </recommendedName>
</protein>
<reference evidence="2 4" key="1">
    <citation type="submission" date="2018-06" db="EMBL/GenBank/DDBJ databases">
        <title>Occurrence of a novel blaKPC-2- and qnrS2- harbouring IncP6 plasmid from Aeromonas taiwanensis isolates recovered from the river sediments.</title>
        <authorList>
            <person name="Zheng B."/>
            <person name="Yu X."/>
            <person name="Xiao Y."/>
        </authorList>
    </citation>
    <scope>NUCLEOTIDE SEQUENCE [LARGE SCALE GENOMIC DNA]</scope>
    <source>
        <strain evidence="1 3">1713</strain>
        <strain evidence="2 4">198</strain>
    </source>
</reference>